<feature type="region of interest" description="Disordered" evidence="2">
    <location>
        <begin position="1154"/>
        <end position="1174"/>
    </location>
</feature>
<dbReference type="PANTHER" id="PTHR23155:SF1237">
    <property type="entry name" value="OS09G0365000 PROTEIN"/>
    <property type="match status" value="1"/>
</dbReference>
<dbReference type="PANTHER" id="PTHR23155">
    <property type="entry name" value="DISEASE RESISTANCE PROTEIN RP"/>
    <property type="match status" value="1"/>
</dbReference>
<feature type="compositionally biased region" description="Low complexity" evidence="2">
    <location>
        <begin position="577"/>
        <end position="586"/>
    </location>
</feature>
<feature type="compositionally biased region" description="Gly residues" evidence="2">
    <location>
        <begin position="1011"/>
        <end position="1034"/>
    </location>
</feature>
<protein>
    <recommendedName>
        <fullName evidence="3">Disease resistance protein winged helix domain-containing protein</fullName>
    </recommendedName>
</protein>
<dbReference type="Proteomes" id="UP000019116">
    <property type="component" value="Chromosome 7A"/>
</dbReference>
<keyword evidence="1" id="KW-0611">Plant defense</keyword>
<feature type="region of interest" description="Disordered" evidence="2">
    <location>
        <begin position="734"/>
        <end position="771"/>
    </location>
</feature>
<proteinExistence type="predicted"/>
<accession>A0A3B6R9W7</accession>
<feature type="domain" description="Disease resistance protein winged helix" evidence="3">
    <location>
        <begin position="91"/>
        <end position="152"/>
    </location>
</feature>
<evidence type="ECO:0000259" key="3">
    <source>
        <dbReference type="Pfam" id="PF23559"/>
    </source>
</evidence>
<feature type="compositionally biased region" description="Low complexity" evidence="2">
    <location>
        <begin position="1163"/>
        <end position="1174"/>
    </location>
</feature>
<dbReference type="InterPro" id="IPR032675">
    <property type="entry name" value="LRR_dom_sf"/>
</dbReference>
<keyword evidence="5" id="KW-1185">Reference proteome</keyword>
<feature type="region of interest" description="Disordered" evidence="2">
    <location>
        <begin position="1"/>
        <end position="23"/>
    </location>
</feature>
<dbReference type="InterPro" id="IPR036388">
    <property type="entry name" value="WH-like_DNA-bd_sf"/>
</dbReference>
<dbReference type="Pfam" id="PF23559">
    <property type="entry name" value="WHD_DRP"/>
    <property type="match status" value="1"/>
</dbReference>
<dbReference type="Gramene" id="TraesCS7A03G0003000.1">
    <property type="protein sequence ID" value="TraesCS7A03G0003000.1.CDS"/>
    <property type="gene ID" value="TraesCS7A03G0003000"/>
</dbReference>
<dbReference type="GO" id="GO:0006952">
    <property type="term" value="P:defense response"/>
    <property type="evidence" value="ECO:0007669"/>
    <property type="project" value="UniProtKB-KW"/>
</dbReference>
<feature type="region of interest" description="Disordered" evidence="2">
    <location>
        <begin position="795"/>
        <end position="815"/>
    </location>
</feature>
<dbReference type="Gene3D" id="3.80.10.10">
    <property type="entry name" value="Ribonuclease Inhibitor"/>
    <property type="match status" value="2"/>
</dbReference>
<feature type="compositionally biased region" description="Low complexity" evidence="2">
    <location>
        <begin position="956"/>
        <end position="991"/>
    </location>
</feature>
<organism evidence="4">
    <name type="scientific">Triticum aestivum</name>
    <name type="common">Wheat</name>
    <dbReference type="NCBI Taxonomy" id="4565"/>
    <lineage>
        <taxon>Eukaryota</taxon>
        <taxon>Viridiplantae</taxon>
        <taxon>Streptophyta</taxon>
        <taxon>Embryophyta</taxon>
        <taxon>Tracheophyta</taxon>
        <taxon>Spermatophyta</taxon>
        <taxon>Magnoliopsida</taxon>
        <taxon>Liliopsida</taxon>
        <taxon>Poales</taxon>
        <taxon>Poaceae</taxon>
        <taxon>BOP clade</taxon>
        <taxon>Pooideae</taxon>
        <taxon>Triticodae</taxon>
        <taxon>Triticeae</taxon>
        <taxon>Triticinae</taxon>
        <taxon>Triticum</taxon>
    </lineage>
</organism>
<dbReference type="InterPro" id="IPR044974">
    <property type="entry name" value="Disease_R_plants"/>
</dbReference>
<reference evidence="4" key="2">
    <citation type="submission" date="2018-10" db="UniProtKB">
        <authorList>
            <consortium name="EnsemblPlants"/>
        </authorList>
    </citation>
    <scope>IDENTIFICATION</scope>
</reference>
<dbReference type="SUPFAM" id="SSF52058">
    <property type="entry name" value="L domain-like"/>
    <property type="match status" value="1"/>
</dbReference>
<feature type="compositionally biased region" description="Pro residues" evidence="2">
    <location>
        <begin position="941"/>
        <end position="955"/>
    </location>
</feature>
<dbReference type="Gramene" id="TraesCS7A02G000936.1">
    <property type="protein sequence ID" value="TraesCS7A02G000936.1"/>
    <property type="gene ID" value="TraesCS7A02G000936"/>
</dbReference>
<dbReference type="AlphaFoldDB" id="A0A3B6R9W7"/>
<evidence type="ECO:0000256" key="1">
    <source>
        <dbReference type="ARBA" id="ARBA00022821"/>
    </source>
</evidence>
<reference evidence="4" key="1">
    <citation type="submission" date="2018-08" db="EMBL/GenBank/DDBJ databases">
        <authorList>
            <person name="Rossello M."/>
        </authorList>
    </citation>
    <scope>NUCLEOTIDE SEQUENCE [LARGE SCALE GENOMIC DNA]</scope>
    <source>
        <strain evidence="4">cv. Chinese Spring</strain>
    </source>
</reference>
<dbReference type="InterPro" id="IPR058922">
    <property type="entry name" value="WHD_DRP"/>
</dbReference>
<dbReference type="STRING" id="4565.A0A3B6R9W7"/>
<dbReference type="Gene3D" id="1.10.10.10">
    <property type="entry name" value="Winged helix-like DNA-binding domain superfamily/Winged helix DNA-binding domain"/>
    <property type="match status" value="1"/>
</dbReference>
<name>A0A3B6R9W7_WHEAT</name>
<feature type="region of interest" description="Disordered" evidence="2">
    <location>
        <begin position="915"/>
        <end position="1049"/>
    </location>
</feature>
<evidence type="ECO:0000256" key="2">
    <source>
        <dbReference type="SAM" id="MobiDB-lite"/>
    </source>
</evidence>
<sequence>MAFTRIDLEGGGTGHRAERGGRSPCCLRRGQEEAGRHDKSALRESITAKLHQKASEISSTPHRHCLCFGQRAGCGHGFGHIQWVCFSICAMFPKDHKFGRDFLADIWIAQGYVEGPQEASMCFDALANRSFFQRASPHIDEHVIHDLMHDMAQLVSTDEYVIHDLMHDTAQLVSTDECFIIKHASDLDNVPSNVRHLSIFTKGEAQCSELKSICNKKKLRSLVCDESYSSAEDFEPVVNCWFKELLKIRVLSIKLSGAVQLPESMGNSKHLCYLRFLGSPTSCTFPSSVCHLHRLKKVECGSCLIERFPPDFSDALSLQKINSKGFAYNKDHSGKLCLIWSGSQSPETGYGGESCPSWLQPNLLPMLRSLEFLKCDNLKSIPFFAPLEGSVDNTTRSDNLNRLEELIIKACGQINWRGLVVLPTSLRRLTLERSGNFMDHFVSCFLDLTSLTHLSIIGCESLTPIPLHLWRSNLPSLEELHIDSCDNLTSIVSEASSNSDVKGFSSLAKIRIERKNLIARATEGAAEGAATTRLPEGTAEGAATTRLPEAAGSPPLLLHPSSDGCVPAPVIQPASPSILAAAPSGGTEEKGGSSGARGDLQPGGIGREERSLIQWRTNFSEGINSAVWIEGRLRFSPRSRWMVLLDLDNDVLAGDYLPDGDKIEVGSRFILDLYDVVVCEYMQVDVQLRSPEVIDLSEPLVHARPGGRFWALMDSDDEDQVEGETPTKVAAGVTFASPRARSSPESDIKTNRRISPVQNSKPGMKPWSGPIPKILRKTVTLSDFLPDNWTLVTRKKKKGRRPPAALRPEPASDRSSVIRADRIRRLNSLLGSDGLGVGHGTGLSSTGMPGAIDLAKCGPGLAGLEAQAKPVSGEGTVDAYVHEIASDREPSHARSSPCRGVLLARVRRRGRVGFPSSVRGRVRRDSGSSDLAKSTADVMPPKAPPPAKGPPPAKPPARAAPGGPAATVPASAAASTPAPAAPAVARAAAPPQHGATQPPPQRPWPRQMAAGRGGAATGVAGRGGAANGVAGRGSGEVVSPPSSPIPRLDMTTLLDDSAELAGSTVRSFSALPVIGSSGLRASAVVTTTPEARRASDGSSGQEARAPRSPSLPASEAATDLLGGSAVGRRPVSSQASLASLAREASSPLHATVSAPGQGVIGSPAPTVLGGLGGATAATASSSVRGVWAAPEPAADC</sequence>
<feature type="region of interest" description="Disordered" evidence="2">
    <location>
        <begin position="1087"/>
        <end position="1128"/>
    </location>
</feature>
<dbReference type="EnsemblPlants" id="TraesCS7A02G000936.1">
    <property type="protein sequence ID" value="TraesCS7A02G000936.1"/>
    <property type="gene ID" value="TraesCS7A02G000936"/>
</dbReference>
<evidence type="ECO:0000313" key="5">
    <source>
        <dbReference type="Proteomes" id="UP000019116"/>
    </source>
</evidence>
<feature type="region of interest" description="Disordered" evidence="2">
    <location>
        <begin position="577"/>
        <end position="605"/>
    </location>
</feature>
<evidence type="ECO:0000313" key="4">
    <source>
        <dbReference type="EnsemblPlants" id="TraesCS7A02G000936.1"/>
    </source>
</evidence>